<dbReference type="OrthoDB" id="2020542at2759"/>
<feature type="transmembrane region" description="Helical" evidence="7">
    <location>
        <begin position="142"/>
        <end position="163"/>
    </location>
</feature>
<feature type="transmembrane region" description="Helical" evidence="7">
    <location>
        <begin position="235"/>
        <end position="253"/>
    </location>
</feature>
<feature type="transmembrane region" description="Helical" evidence="7">
    <location>
        <begin position="39"/>
        <end position="60"/>
    </location>
</feature>
<evidence type="ECO:0000313" key="11">
    <source>
        <dbReference type="Proteomes" id="UP000008312"/>
    </source>
</evidence>
<evidence type="ECO:0000256" key="7">
    <source>
        <dbReference type="SAM" id="Phobius"/>
    </source>
</evidence>
<feature type="transmembrane region" description="Helical" evidence="7">
    <location>
        <begin position="317"/>
        <end position="333"/>
    </location>
</feature>
<dbReference type="InParanoid" id="D8M0Z2"/>
<dbReference type="InterPro" id="IPR018491">
    <property type="entry name" value="SLC12_C"/>
</dbReference>
<feature type="transmembrane region" description="Helical" evidence="7">
    <location>
        <begin position="183"/>
        <end position="205"/>
    </location>
</feature>
<feature type="domain" description="Amino acid permease/ SLC12A" evidence="8">
    <location>
        <begin position="16"/>
        <end position="373"/>
    </location>
</feature>
<evidence type="ECO:0000259" key="8">
    <source>
        <dbReference type="Pfam" id="PF00324"/>
    </source>
</evidence>
<keyword evidence="5 7" id="KW-1133">Transmembrane helix</keyword>
<evidence type="ECO:0000256" key="6">
    <source>
        <dbReference type="ARBA" id="ARBA00023136"/>
    </source>
</evidence>
<dbReference type="Gene3D" id="1.20.1740.10">
    <property type="entry name" value="Amino acid/polyamine transporter I"/>
    <property type="match status" value="1"/>
</dbReference>
<feature type="transmembrane region" description="Helical" evidence="7">
    <location>
        <begin position="259"/>
        <end position="280"/>
    </location>
</feature>
<accession>D8M0Z2</accession>
<sequence length="579" mass="64635">MNTFLSDHDTQAVRITVGAVTLLVVAIVAMIGAENYGKINRFLFLGQLVTIWLTFGCMLFRKAPYVRVSLSLLSPQELPHGGLFTGFSFATFKENFIPPTLNSSTLRSVFAVIFPAMTGIMEGANLSGDLENPGRDLGRGTIISVCTSLTHYTLLYTLSAFVFTHDTLVQNTDVFQDVGFSPYIAVVGIFIVGFSSALGSFIGGARVLQALARDRVFSFLGCFGKGYGKGDEPRIAILLMFSFCFVCLFIGGLETIAPIMTNFFCLSYALVNLSAFVLRITGAPNYRPRFKLCSWQVSLSGALLNFIIMFYINWAKALISVLVMVAIFIYLLYTTPRQEWGDISQSLIFHQARKMLLKLDLDKNHPKYWRPSILLYAPTPETFPLIDFCNVLKKGGLYVVGTVYQKDLTQENDEFYTLENFWSFFIGHCNVKAFSMVSFAPSAAEGLHNMVSTCGLGALRPNTIVIPLEKERSYGASSSVEILHRLKGMTDVDLPLVSVPLPSQLSDSDYYALINDVMVLQRNIVIAANYEKIQPHGTEICWPAMRDNYPNPKENTLDMVIVGDWDWHVEFSSRFGREE</sequence>
<dbReference type="InterPro" id="IPR004841">
    <property type="entry name" value="AA-permease/SLC12A_dom"/>
</dbReference>
<dbReference type="GO" id="GO:0055064">
    <property type="term" value="P:chloride ion homeostasis"/>
    <property type="evidence" value="ECO:0007669"/>
    <property type="project" value="TreeGrafter"/>
</dbReference>
<gene>
    <name evidence="10" type="ORF">GSBLH_T00001851001</name>
</gene>
<evidence type="ECO:0000256" key="4">
    <source>
        <dbReference type="ARBA" id="ARBA00022692"/>
    </source>
</evidence>
<dbReference type="PANTHER" id="PTHR11827">
    <property type="entry name" value="SOLUTE CARRIER FAMILY 12, CATION COTRANSPORTERS"/>
    <property type="match status" value="1"/>
</dbReference>
<dbReference type="OMA" id="PHECSSE"/>
<feature type="transmembrane region" description="Helical" evidence="7">
    <location>
        <begin position="12"/>
        <end position="33"/>
    </location>
</feature>
<feature type="transmembrane region" description="Helical" evidence="7">
    <location>
        <begin position="292"/>
        <end position="311"/>
    </location>
</feature>
<dbReference type="GeneID" id="24919076"/>
<comment type="similarity">
    <text evidence="2">Belongs to the SLC12A transporter family.</text>
</comment>
<evidence type="ECO:0000256" key="2">
    <source>
        <dbReference type="ARBA" id="ARBA00010593"/>
    </source>
</evidence>
<dbReference type="FunFam" id="1.20.1740.10:FF:000013">
    <property type="entry name" value="Solute carrier family 12 member"/>
    <property type="match status" value="1"/>
</dbReference>
<protein>
    <recommendedName>
        <fullName evidence="12">Amino acid permease/ SLC12A domain-containing protein</fullName>
    </recommendedName>
</protein>
<comment type="subcellular location">
    <subcellularLocation>
        <location evidence="1">Membrane</location>
        <topology evidence="1">Multi-pass membrane protein</topology>
    </subcellularLocation>
</comment>
<keyword evidence="3" id="KW-0813">Transport</keyword>
<evidence type="ECO:0000256" key="3">
    <source>
        <dbReference type="ARBA" id="ARBA00022448"/>
    </source>
</evidence>
<dbReference type="Proteomes" id="UP000008312">
    <property type="component" value="Unassembled WGS sequence"/>
</dbReference>
<proteinExistence type="inferred from homology"/>
<evidence type="ECO:0000313" key="10">
    <source>
        <dbReference type="EMBL" id="CBK21731.2"/>
    </source>
</evidence>
<dbReference type="EMBL" id="FN668644">
    <property type="protein sequence ID" value="CBK21731.2"/>
    <property type="molecule type" value="Genomic_DNA"/>
</dbReference>
<dbReference type="InterPro" id="IPR004842">
    <property type="entry name" value="SLC12A_fam"/>
</dbReference>
<dbReference type="GO" id="GO:0015379">
    <property type="term" value="F:potassium:chloride symporter activity"/>
    <property type="evidence" value="ECO:0007669"/>
    <property type="project" value="TreeGrafter"/>
</dbReference>
<keyword evidence="4 7" id="KW-0812">Transmembrane</keyword>
<keyword evidence="6 7" id="KW-0472">Membrane</keyword>
<evidence type="ECO:0000259" key="9">
    <source>
        <dbReference type="Pfam" id="PF03522"/>
    </source>
</evidence>
<feature type="domain" description="SLC12A transporter C-terminal" evidence="9">
    <location>
        <begin position="384"/>
        <end position="466"/>
    </location>
</feature>
<keyword evidence="11" id="KW-1185">Reference proteome</keyword>
<name>D8M0Z2_BLAHO</name>
<reference evidence="10" key="1">
    <citation type="submission" date="2010-02" db="EMBL/GenBank/DDBJ databases">
        <title>Sequencing and annotation of the Blastocystis hominis genome.</title>
        <authorList>
            <person name="Wincker P."/>
        </authorList>
    </citation>
    <scope>NUCLEOTIDE SEQUENCE</scope>
    <source>
        <strain evidence="10">Singapore isolate B</strain>
    </source>
</reference>
<dbReference type="RefSeq" id="XP_012895779.1">
    <property type="nucleotide sequence ID" value="XM_013040325.1"/>
</dbReference>
<evidence type="ECO:0000256" key="1">
    <source>
        <dbReference type="ARBA" id="ARBA00004141"/>
    </source>
</evidence>
<evidence type="ECO:0000256" key="5">
    <source>
        <dbReference type="ARBA" id="ARBA00022989"/>
    </source>
</evidence>
<dbReference type="GO" id="GO:0055075">
    <property type="term" value="P:potassium ion homeostasis"/>
    <property type="evidence" value="ECO:0007669"/>
    <property type="project" value="TreeGrafter"/>
</dbReference>
<dbReference type="Pfam" id="PF03522">
    <property type="entry name" value="SLC12"/>
    <property type="match status" value="1"/>
</dbReference>
<dbReference type="AlphaFoldDB" id="D8M0Z2"/>
<dbReference type="PANTHER" id="PTHR11827:SF72">
    <property type="entry name" value="GH08340P"/>
    <property type="match status" value="1"/>
</dbReference>
<evidence type="ECO:0008006" key="12">
    <source>
        <dbReference type="Google" id="ProtNLM"/>
    </source>
</evidence>
<dbReference type="Pfam" id="PF00324">
    <property type="entry name" value="AA_permease"/>
    <property type="match status" value="1"/>
</dbReference>
<organism evidence="10">
    <name type="scientific">Blastocystis hominis</name>
    <dbReference type="NCBI Taxonomy" id="12968"/>
    <lineage>
        <taxon>Eukaryota</taxon>
        <taxon>Sar</taxon>
        <taxon>Stramenopiles</taxon>
        <taxon>Bigyra</taxon>
        <taxon>Opalozoa</taxon>
        <taxon>Opalinata</taxon>
        <taxon>Blastocystidae</taxon>
        <taxon>Blastocystis</taxon>
    </lineage>
</organism>
<dbReference type="GO" id="GO:0016020">
    <property type="term" value="C:membrane"/>
    <property type="evidence" value="ECO:0007669"/>
    <property type="project" value="UniProtKB-SubCell"/>
</dbReference>
<dbReference type="GO" id="GO:0006884">
    <property type="term" value="P:cell volume homeostasis"/>
    <property type="evidence" value="ECO:0007669"/>
    <property type="project" value="TreeGrafter"/>
</dbReference>